<dbReference type="AlphaFoldDB" id="A0A0A9B1Z0"/>
<organism evidence="1">
    <name type="scientific">Arundo donax</name>
    <name type="common">Giant reed</name>
    <name type="synonym">Donax arundinaceus</name>
    <dbReference type="NCBI Taxonomy" id="35708"/>
    <lineage>
        <taxon>Eukaryota</taxon>
        <taxon>Viridiplantae</taxon>
        <taxon>Streptophyta</taxon>
        <taxon>Embryophyta</taxon>
        <taxon>Tracheophyta</taxon>
        <taxon>Spermatophyta</taxon>
        <taxon>Magnoliopsida</taxon>
        <taxon>Liliopsida</taxon>
        <taxon>Poales</taxon>
        <taxon>Poaceae</taxon>
        <taxon>PACMAD clade</taxon>
        <taxon>Arundinoideae</taxon>
        <taxon>Arundineae</taxon>
        <taxon>Arundo</taxon>
    </lineage>
</organism>
<name>A0A0A9B1Z0_ARUDO</name>
<sequence>MARPTHMLDGPHIPANLFTLLSSLYVKGLIQD</sequence>
<reference evidence="1" key="2">
    <citation type="journal article" date="2015" name="Data Brief">
        <title>Shoot transcriptome of the giant reed, Arundo donax.</title>
        <authorList>
            <person name="Barrero R.A."/>
            <person name="Guerrero F.D."/>
            <person name="Moolhuijzen P."/>
            <person name="Goolsby J.A."/>
            <person name="Tidwell J."/>
            <person name="Bellgard S.E."/>
            <person name="Bellgard M.I."/>
        </authorList>
    </citation>
    <scope>NUCLEOTIDE SEQUENCE</scope>
    <source>
        <tissue evidence="1">Shoot tissue taken approximately 20 cm above the soil surface</tissue>
    </source>
</reference>
<evidence type="ECO:0000313" key="1">
    <source>
        <dbReference type="EMBL" id="JAD53352.1"/>
    </source>
</evidence>
<dbReference type="EMBL" id="GBRH01244543">
    <property type="protein sequence ID" value="JAD53352.1"/>
    <property type="molecule type" value="Transcribed_RNA"/>
</dbReference>
<proteinExistence type="predicted"/>
<reference evidence="1" key="1">
    <citation type="submission" date="2014-09" db="EMBL/GenBank/DDBJ databases">
        <authorList>
            <person name="Magalhaes I.L.F."/>
            <person name="Oliveira U."/>
            <person name="Santos F.R."/>
            <person name="Vidigal T.H.D.A."/>
            <person name="Brescovit A.D."/>
            <person name="Santos A.J."/>
        </authorList>
    </citation>
    <scope>NUCLEOTIDE SEQUENCE</scope>
    <source>
        <tissue evidence="1">Shoot tissue taken approximately 20 cm above the soil surface</tissue>
    </source>
</reference>
<accession>A0A0A9B1Z0</accession>
<protein>
    <submittedName>
        <fullName evidence="1">Uncharacterized protein</fullName>
    </submittedName>
</protein>